<feature type="domain" description="TonB C-terminal" evidence="6">
    <location>
        <begin position="240"/>
        <end position="310"/>
    </location>
</feature>
<feature type="compositionally biased region" description="Basic and acidic residues" evidence="5">
    <location>
        <begin position="61"/>
        <end position="91"/>
    </location>
</feature>
<feature type="compositionally biased region" description="Polar residues" evidence="5">
    <location>
        <begin position="170"/>
        <end position="197"/>
    </location>
</feature>
<accession>A0ABZ3BZU4</accession>
<proteinExistence type="predicted"/>
<protein>
    <submittedName>
        <fullName evidence="7">TonB family protein</fullName>
    </submittedName>
</protein>
<dbReference type="Proteomes" id="UP001449178">
    <property type="component" value="Chromosome"/>
</dbReference>
<comment type="subcellular location">
    <subcellularLocation>
        <location evidence="1">Membrane</location>
        <topology evidence="1">Single-pass membrane protein</topology>
    </subcellularLocation>
</comment>
<evidence type="ECO:0000256" key="2">
    <source>
        <dbReference type="ARBA" id="ARBA00022692"/>
    </source>
</evidence>
<feature type="region of interest" description="Disordered" evidence="5">
    <location>
        <begin position="59"/>
        <end position="112"/>
    </location>
</feature>
<name>A0ABZ3BZU4_9GAMM</name>
<dbReference type="Gene3D" id="3.30.1150.10">
    <property type="match status" value="1"/>
</dbReference>
<feature type="compositionally biased region" description="Polar residues" evidence="5">
    <location>
        <begin position="93"/>
        <end position="112"/>
    </location>
</feature>
<gene>
    <name evidence="7" type="ORF">WMO13_01355</name>
</gene>
<organism evidence="7 8">
    <name type="scientific">Ignatzschineria larvae DSM 13226</name>
    <dbReference type="NCBI Taxonomy" id="1111732"/>
    <lineage>
        <taxon>Bacteria</taxon>
        <taxon>Pseudomonadati</taxon>
        <taxon>Pseudomonadota</taxon>
        <taxon>Gammaproteobacteria</taxon>
        <taxon>Cardiobacteriales</taxon>
        <taxon>Ignatzschineriaceae</taxon>
        <taxon>Ignatzschineria</taxon>
    </lineage>
</organism>
<evidence type="ECO:0000313" key="8">
    <source>
        <dbReference type="Proteomes" id="UP001449178"/>
    </source>
</evidence>
<dbReference type="SUPFAM" id="SSF74653">
    <property type="entry name" value="TolA/TonB C-terminal domain"/>
    <property type="match status" value="1"/>
</dbReference>
<evidence type="ECO:0000259" key="6">
    <source>
        <dbReference type="Pfam" id="PF03544"/>
    </source>
</evidence>
<evidence type="ECO:0000256" key="4">
    <source>
        <dbReference type="ARBA" id="ARBA00023136"/>
    </source>
</evidence>
<dbReference type="EMBL" id="CP150637">
    <property type="protein sequence ID" value="WZW88060.1"/>
    <property type="molecule type" value="Genomic_DNA"/>
</dbReference>
<keyword evidence="3" id="KW-1133">Transmembrane helix</keyword>
<dbReference type="NCBIfam" id="TIGR01352">
    <property type="entry name" value="tonB_Cterm"/>
    <property type="match status" value="1"/>
</dbReference>
<feature type="compositionally biased region" description="Polar residues" evidence="5">
    <location>
        <begin position="142"/>
        <end position="158"/>
    </location>
</feature>
<feature type="region of interest" description="Disordered" evidence="5">
    <location>
        <begin position="141"/>
        <end position="228"/>
    </location>
</feature>
<reference evidence="7 8" key="1">
    <citation type="submission" date="2024-03" db="EMBL/GenBank/DDBJ databases">
        <title>Complete Genome Sequence and Annotation of Ignatzschineria larvae DSM 13226.</title>
        <authorList>
            <person name="Cantrell E."/>
            <person name="Burcham Z.M."/>
        </authorList>
    </citation>
    <scope>NUCLEOTIDE SEQUENCE [LARGE SCALE GENOMIC DNA]</scope>
    <source>
        <strain evidence="7 8">DSM 13226</strain>
    </source>
</reference>
<evidence type="ECO:0000256" key="1">
    <source>
        <dbReference type="ARBA" id="ARBA00004167"/>
    </source>
</evidence>
<evidence type="ECO:0000256" key="5">
    <source>
        <dbReference type="SAM" id="MobiDB-lite"/>
    </source>
</evidence>
<dbReference type="RefSeq" id="WP_169727758.1">
    <property type="nucleotide sequence ID" value="NZ_AZOD01000006.1"/>
</dbReference>
<evidence type="ECO:0000256" key="3">
    <source>
        <dbReference type="ARBA" id="ARBA00022989"/>
    </source>
</evidence>
<sequence length="312" mass="34265">MVIIALIASITLNGGVLWYIWRNAPILFTLSSSNAGAMQYHPEYLLVQMLTAEGADQAEAQGEKMVADADRSDEQHRSDKINKREKAKLEDQSLISTDNQELSTPQSQSDPAITMISTESDINNEDRVQVVKYEELLVTPDAENNQQSKQDQLSQALADQSRKEEKPITESATTAPLKPTSKSISKPTQSPAQSKNSGELKAGRREGSGDINSMSAAPVQGDPLADRLTGGIHRSIQGCYPEASKRRGEEGVVYIRLQRQGDRIVPQLEESSGFPRLDRCALESVSKAVQSLPATQIPAQGLRLKPIRFQLR</sequence>
<keyword evidence="2" id="KW-0812">Transmembrane</keyword>
<dbReference type="InterPro" id="IPR037682">
    <property type="entry name" value="TonB_C"/>
</dbReference>
<keyword evidence="8" id="KW-1185">Reference proteome</keyword>
<dbReference type="InterPro" id="IPR006260">
    <property type="entry name" value="TonB/TolA_C"/>
</dbReference>
<evidence type="ECO:0000313" key="7">
    <source>
        <dbReference type="EMBL" id="WZW88060.1"/>
    </source>
</evidence>
<keyword evidence="4" id="KW-0472">Membrane</keyword>
<dbReference type="Pfam" id="PF03544">
    <property type="entry name" value="TonB_C"/>
    <property type="match status" value="1"/>
</dbReference>